<sequence length="115" mass="12351">MVSNDAIIAIAFGLVSTIIALITVYIMWKDRSSRTSESRSGDIELGGQHRPVQRSSQDAAAPLIPLDDPQVASLPRADPHELHQAVGDFFHDGEDVESAASLKMKHSTLSDSSPA</sequence>
<accession>A0A2J6RPP3</accession>
<keyword evidence="2" id="KW-0812">Transmembrane</keyword>
<protein>
    <submittedName>
        <fullName evidence="3">Uncharacterized protein</fullName>
    </submittedName>
</protein>
<dbReference type="AlphaFoldDB" id="A0A2J6RPP3"/>
<evidence type="ECO:0000256" key="1">
    <source>
        <dbReference type="SAM" id="MobiDB-lite"/>
    </source>
</evidence>
<keyword evidence="2" id="KW-1133">Transmembrane helix</keyword>
<feature type="region of interest" description="Disordered" evidence="1">
    <location>
        <begin position="30"/>
        <end position="65"/>
    </location>
</feature>
<proteinExistence type="predicted"/>
<dbReference type="EMBL" id="KZ613945">
    <property type="protein sequence ID" value="PMD40478.1"/>
    <property type="molecule type" value="Genomic_DNA"/>
</dbReference>
<feature type="compositionally biased region" description="Basic and acidic residues" evidence="1">
    <location>
        <begin position="30"/>
        <end position="42"/>
    </location>
</feature>
<reference evidence="3 4" key="1">
    <citation type="submission" date="2016-04" db="EMBL/GenBank/DDBJ databases">
        <title>A degradative enzymes factory behind the ericoid mycorrhizal symbiosis.</title>
        <authorList>
            <consortium name="DOE Joint Genome Institute"/>
            <person name="Martino E."/>
            <person name="Morin E."/>
            <person name="Grelet G."/>
            <person name="Kuo A."/>
            <person name="Kohler A."/>
            <person name="Daghino S."/>
            <person name="Barry K."/>
            <person name="Choi C."/>
            <person name="Cichocki N."/>
            <person name="Clum A."/>
            <person name="Copeland A."/>
            <person name="Hainaut M."/>
            <person name="Haridas S."/>
            <person name="Labutti K."/>
            <person name="Lindquist E."/>
            <person name="Lipzen A."/>
            <person name="Khouja H.-R."/>
            <person name="Murat C."/>
            <person name="Ohm R."/>
            <person name="Olson A."/>
            <person name="Spatafora J."/>
            <person name="Veneault-Fourrey C."/>
            <person name="Henrissat B."/>
            <person name="Grigoriev I."/>
            <person name="Martin F."/>
            <person name="Perotto S."/>
        </authorList>
    </citation>
    <scope>NUCLEOTIDE SEQUENCE [LARGE SCALE GENOMIC DNA]</scope>
    <source>
        <strain evidence="3 4">F</strain>
    </source>
</reference>
<dbReference type="Proteomes" id="UP000235786">
    <property type="component" value="Unassembled WGS sequence"/>
</dbReference>
<feature type="transmembrane region" description="Helical" evidence="2">
    <location>
        <begin position="6"/>
        <end position="28"/>
    </location>
</feature>
<gene>
    <name evidence="3" type="ORF">L207DRAFT_339088</name>
</gene>
<organism evidence="3 4">
    <name type="scientific">Hyaloscypha variabilis (strain UAMH 11265 / GT02V1 / F)</name>
    <name type="common">Meliniomyces variabilis</name>
    <dbReference type="NCBI Taxonomy" id="1149755"/>
    <lineage>
        <taxon>Eukaryota</taxon>
        <taxon>Fungi</taxon>
        <taxon>Dikarya</taxon>
        <taxon>Ascomycota</taxon>
        <taxon>Pezizomycotina</taxon>
        <taxon>Leotiomycetes</taxon>
        <taxon>Helotiales</taxon>
        <taxon>Hyaloscyphaceae</taxon>
        <taxon>Hyaloscypha</taxon>
        <taxon>Hyaloscypha variabilis</taxon>
    </lineage>
</organism>
<evidence type="ECO:0000313" key="4">
    <source>
        <dbReference type="Proteomes" id="UP000235786"/>
    </source>
</evidence>
<keyword evidence="4" id="KW-1185">Reference proteome</keyword>
<keyword evidence="2" id="KW-0472">Membrane</keyword>
<evidence type="ECO:0000256" key="2">
    <source>
        <dbReference type="SAM" id="Phobius"/>
    </source>
</evidence>
<evidence type="ECO:0000313" key="3">
    <source>
        <dbReference type="EMBL" id="PMD40478.1"/>
    </source>
</evidence>
<dbReference type="OrthoDB" id="3529784at2759"/>
<name>A0A2J6RPP3_HYAVF</name>